<comment type="caution">
    <text evidence="1">The sequence shown here is derived from an EMBL/GenBank/DDBJ whole genome shotgun (WGS) entry which is preliminary data.</text>
</comment>
<gene>
    <name evidence="1" type="ORF">EVAR_40354_1</name>
</gene>
<evidence type="ECO:0000313" key="2">
    <source>
        <dbReference type="Proteomes" id="UP000299102"/>
    </source>
</evidence>
<sequence length="87" mass="9595">MPPRYGCSQLRDITRCVSALVTKGLSSPFEIVKLSENEERISRTVFTLALFRQRNGRCDLSFISSGGVAARGPSIAPRRTKKSDLGH</sequence>
<evidence type="ECO:0000313" key="1">
    <source>
        <dbReference type="EMBL" id="GBP63754.1"/>
    </source>
</evidence>
<dbReference type="EMBL" id="BGZK01000879">
    <property type="protein sequence ID" value="GBP63754.1"/>
    <property type="molecule type" value="Genomic_DNA"/>
</dbReference>
<organism evidence="1 2">
    <name type="scientific">Eumeta variegata</name>
    <name type="common">Bagworm moth</name>
    <name type="synonym">Eumeta japonica</name>
    <dbReference type="NCBI Taxonomy" id="151549"/>
    <lineage>
        <taxon>Eukaryota</taxon>
        <taxon>Metazoa</taxon>
        <taxon>Ecdysozoa</taxon>
        <taxon>Arthropoda</taxon>
        <taxon>Hexapoda</taxon>
        <taxon>Insecta</taxon>
        <taxon>Pterygota</taxon>
        <taxon>Neoptera</taxon>
        <taxon>Endopterygota</taxon>
        <taxon>Lepidoptera</taxon>
        <taxon>Glossata</taxon>
        <taxon>Ditrysia</taxon>
        <taxon>Tineoidea</taxon>
        <taxon>Psychidae</taxon>
        <taxon>Oiketicinae</taxon>
        <taxon>Eumeta</taxon>
    </lineage>
</organism>
<accession>A0A4C1XML1</accession>
<name>A0A4C1XML1_EUMVA</name>
<keyword evidence="2" id="KW-1185">Reference proteome</keyword>
<dbReference type="Proteomes" id="UP000299102">
    <property type="component" value="Unassembled WGS sequence"/>
</dbReference>
<protein>
    <submittedName>
        <fullName evidence="1">Uncharacterized protein</fullName>
    </submittedName>
</protein>
<reference evidence="1 2" key="1">
    <citation type="journal article" date="2019" name="Commun. Biol.">
        <title>The bagworm genome reveals a unique fibroin gene that provides high tensile strength.</title>
        <authorList>
            <person name="Kono N."/>
            <person name="Nakamura H."/>
            <person name="Ohtoshi R."/>
            <person name="Tomita M."/>
            <person name="Numata K."/>
            <person name="Arakawa K."/>
        </authorList>
    </citation>
    <scope>NUCLEOTIDE SEQUENCE [LARGE SCALE GENOMIC DNA]</scope>
</reference>
<proteinExistence type="predicted"/>
<dbReference type="AlphaFoldDB" id="A0A4C1XML1"/>